<proteinExistence type="predicted"/>
<reference evidence="1" key="1">
    <citation type="submission" date="2014-01" db="EMBL/GenBank/DDBJ databases">
        <authorList>
            <person name="Brown-Elliot B."/>
            <person name="Wallace R."/>
            <person name="Lenaerts A."/>
            <person name="Ordway D."/>
            <person name="DeGroote M.A."/>
            <person name="Parker T."/>
            <person name="Sizemore C."/>
            <person name="Tallon L.J."/>
            <person name="Sadzewicz L.K."/>
            <person name="Sengamalay N."/>
            <person name="Fraser C.M."/>
            <person name="Hine E."/>
            <person name="Shefchek K.A."/>
            <person name="Das S.P."/>
            <person name="Tettelin H."/>
        </authorList>
    </citation>
    <scope>NUCLEOTIDE SEQUENCE [LARGE SCALE GENOMIC DNA]</scope>
    <source>
        <strain evidence="1">4042</strain>
    </source>
</reference>
<dbReference type="Gene3D" id="3.40.50.10320">
    <property type="entry name" value="LmbE-like"/>
    <property type="match status" value="1"/>
</dbReference>
<accession>X8AFS2</accession>
<evidence type="ECO:0000313" key="1">
    <source>
        <dbReference type="EMBL" id="EUA29838.1"/>
    </source>
</evidence>
<protein>
    <submittedName>
        <fullName evidence="1">Mycothiol conjugate amidase Mca domain protein</fullName>
    </submittedName>
</protein>
<gene>
    <name evidence="1" type="primary">mca</name>
    <name evidence="1" type="ORF">I553_4091</name>
</gene>
<sequence>MQCSAYFSQRDDALRAHATQIDPNADFFAAPIEWQQRLWPTEEFELARSRVPVSLPETDLFAGIEAE</sequence>
<comment type="caution">
    <text evidence="1">The sequence shown here is derived from an EMBL/GenBank/DDBJ whole genome shotgun (WGS) entry which is preliminary data.</text>
</comment>
<dbReference type="SUPFAM" id="SSF102588">
    <property type="entry name" value="LmbE-like"/>
    <property type="match status" value="1"/>
</dbReference>
<dbReference type="AlphaFoldDB" id="X8AFS2"/>
<organism evidence="1">
    <name type="scientific">Mycobacterium xenopi 4042</name>
    <dbReference type="NCBI Taxonomy" id="1299334"/>
    <lineage>
        <taxon>Bacteria</taxon>
        <taxon>Bacillati</taxon>
        <taxon>Actinomycetota</taxon>
        <taxon>Actinomycetes</taxon>
        <taxon>Mycobacteriales</taxon>
        <taxon>Mycobacteriaceae</taxon>
        <taxon>Mycobacterium</taxon>
    </lineage>
</organism>
<dbReference type="PATRIC" id="fig|1299334.3.peg.5783"/>
<dbReference type="EMBL" id="JAOB01000060">
    <property type="protein sequence ID" value="EUA29838.1"/>
    <property type="molecule type" value="Genomic_DNA"/>
</dbReference>
<dbReference type="InterPro" id="IPR024078">
    <property type="entry name" value="LmbE-like_dom_sf"/>
</dbReference>
<name>X8AFS2_MYCXE</name>